<evidence type="ECO:0000313" key="2">
    <source>
        <dbReference type="Proteomes" id="UP000054270"/>
    </source>
</evidence>
<dbReference type="AlphaFoldDB" id="A0A0D2Q6C0"/>
<protein>
    <submittedName>
        <fullName evidence="1">Uncharacterized protein</fullName>
    </submittedName>
</protein>
<dbReference type="EMBL" id="KN817525">
    <property type="protein sequence ID" value="KJA27150.1"/>
    <property type="molecule type" value="Genomic_DNA"/>
</dbReference>
<dbReference type="Proteomes" id="UP000054270">
    <property type="component" value="Unassembled WGS sequence"/>
</dbReference>
<evidence type="ECO:0000313" key="1">
    <source>
        <dbReference type="EMBL" id="KJA27150.1"/>
    </source>
</evidence>
<organism evidence="1 2">
    <name type="scientific">Hypholoma sublateritium (strain FD-334 SS-4)</name>
    <dbReference type="NCBI Taxonomy" id="945553"/>
    <lineage>
        <taxon>Eukaryota</taxon>
        <taxon>Fungi</taxon>
        <taxon>Dikarya</taxon>
        <taxon>Basidiomycota</taxon>
        <taxon>Agaricomycotina</taxon>
        <taxon>Agaricomycetes</taxon>
        <taxon>Agaricomycetidae</taxon>
        <taxon>Agaricales</taxon>
        <taxon>Agaricineae</taxon>
        <taxon>Strophariaceae</taxon>
        <taxon>Hypholoma</taxon>
    </lineage>
</organism>
<proteinExistence type="predicted"/>
<reference evidence="2" key="1">
    <citation type="submission" date="2014-04" db="EMBL/GenBank/DDBJ databases">
        <title>Evolutionary Origins and Diversification of the Mycorrhizal Mutualists.</title>
        <authorList>
            <consortium name="DOE Joint Genome Institute"/>
            <consortium name="Mycorrhizal Genomics Consortium"/>
            <person name="Kohler A."/>
            <person name="Kuo A."/>
            <person name="Nagy L.G."/>
            <person name="Floudas D."/>
            <person name="Copeland A."/>
            <person name="Barry K.W."/>
            <person name="Cichocki N."/>
            <person name="Veneault-Fourrey C."/>
            <person name="LaButti K."/>
            <person name="Lindquist E.A."/>
            <person name="Lipzen A."/>
            <person name="Lundell T."/>
            <person name="Morin E."/>
            <person name="Murat C."/>
            <person name="Riley R."/>
            <person name="Ohm R."/>
            <person name="Sun H."/>
            <person name="Tunlid A."/>
            <person name="Henrissat B."/>
            <person name="Grigoriev I.V."/>
            <person name="Hibbett D.S."/>
            <person name="Martin F."/>
        </authorList>
    </citation>
    <scope>NUCLEOTIDE SEQUENCE [LARGE SCALE GENOMIC DNA]</scope>
    <source>
        <strain evidence="2">FD-334 SS-4</strain>
    </source>
</reference>
<sequence>MPLGKPWNTLVLATCTSHGEPAHGVCSGQLLVFLVPRGNAGKHVNPAQERRAVRRPSTAQDIRTSRCRASSSWAPVGVRLIDVFARPVNRSPSSFWNLMVRLDENSAAARRRISISASFRLAVNIRAHPFNGNPKHNSSS</sequence>
<keyword evidence="2" id="KW-1185">Reference proteome</keyword>
<gene>
    <name evidence="1" type="ORF">HYPSUDRAFT_989657</name>
</gene>
<accession>A0A0D2Q6C0</accession>
<name>A0A0D2Q6C0_HYPSF</name>